<dbReference type="HOGENOM" id="CLU_001570_27_0_1"/>
<evidence type="ECO:0008006" key="11">
    <source>
        <dbReference type="Google" id="ProtNLM"/>
    </source>
</evidence>
<proteinExistence type="inferred from homology"/>
<keyword evidence="3 7" id="KW-0479">Metal-binding</keyword>
<evidence type="ECO:0000256" key="1">
    <source>
        <dbReference type="ARBA" id="ARBA00001971"/>
    </source>
</evidence>
<name>A0A0D2B2Y2_9PEZI</name>
<sequence length="525" mass="59255">MGVVENILENVKGVVGELTPLKTAGLGFGGIVLWSYGNYYIAQYKINKLGGHAPVRRNKLPLGLDNLYEAIESNLRHQAMEIWERGFREWGHRANPYTFEAYIANQRLILTADVENIKAILATQFQDFGKGEQFNKDWHPFLGDSIFTTDGTKWHDSRQLIRPQFVKDRVADLKTFGKHCEILVPMLGGSSDGATVDAADLFFKFTLDASTDFLLGQSVDSLHEDITGFADAFNHAQHIMSMVARAGPLNWIIPRRQFNKDIKLINAFCDKYIDAALALSPEELEKTTKSDEGYTFLHALASFTRDRTVLRDQIVAVLLAGRDTTACSLSWLFYELSCYPEIVTKLRAEILRTVGPDADPTYEDLKSMKYMQHCMNETLRLYPIVPFNVRMALKDTTLPHGGGKDGNDPIGVLKDTPIGYSTLAMQRRADIYPPASSGFPDINKFVPERWETWNPKPWTYIPFNGGPRLCVGQQFALTEMAYTITKILQKYERVENRMSAPPKWKSDIVLQPAEGVQIAFYAAKS</sequence>
<dbReference type="PRINTS" id="PR00463">
    <property type="entry name" value="EP450I"/>
</dbReference>
<dbReference type="InterPro" id="IPR017972">
    <property type="entry name" value="Cyt_P450_CS"/>
</dbReference>
<dbReference type="GO" id="GO:0020037">
    <property type="term" value="F:heme binding"/>
    <property type="evidence" value="ECO:0007669"/>
    <property type="project" value="InterPro"/>
</dbReference>
<accession>A0A0D2B2Y2</accession>
<dbReference type="GO" id="GO:0016705">
    <property type="term" value="F:oxidoreductase activity, acting on paired donors, with incorporation or reduction of molecular oxygen"/>
    <property type="evidence" value="ECO:0007669"/>
    <property type="project" value="InterPro"/>
</dbReference>
<dbReference type="PROSITE" id="PS00086">
    <property type="entry name" value="CYTOCHROME_P450"/>
    <property type="match status" value="1"/>
</dbReference>
<reference evidence="9 10" key="1">
    <citation type="submission" date="2015-01" db="EMBL/GenBank/DDBJ databases">
        <title>The Genome Sequence of Ochroconis gallopava CBS43764.</title>
        <authorList>
            <consortium name="The Broad Institute Genomics Platform"/>
            <person name="Cuomo C."/>
            <person name="de Hoog S."/>
            <person name="Gorbushina A."/>
            <person name="Stielow B."/>
            <person name="Teixiera M."/>
            <person name="Abouelleil A."/>
            <person name="Chapman S.B."/>
            <person name="Priest M."/>
            <person name="Young S.K."/>
            <person name="Wortman J."/>
            <person name="Nusbaum C."/>
            <person name="Birren B."/>
        </authorList>
    </citation>
    <scope>NUCLEOTIDE SEQUENCE [LARGE SCALE GENOMIC DNA]</scope>
    <source>
        <strain evidence="9 10">CBS 43764</strain>
    </source>
</reference>
<dbReference type="GeneID" id="27311510"/>
<dbReference type="RefSeq" id="XP_016215543.1">
    <property type="nucleotide sequence ID" value="XM_016356750.1"/>
</dbReference>
<keyword evidence="6 8" id="KW-0503">Monooxygenase</keyword>
<keyword evidence="4 8" id="KW-0560">Oxidoreductase</keyword>
<feature type="binding site" description="axial binding residue" evidence="7">
    <location>
        <position position="470"/>
    </location>
    <ligand>
        <name>heme</name>
        <dbReference type="ChEBI" id="CHEBI:30413"/>
    </ligand>
    <ligandPart>
        <name>Fe</name>
        <dbReference type="ChEBI" id="CHEBI:18248"/>
    </ligandPart>
</feature>
<keyword evidence="7 8" id="KW-0349">Heme</keyword>
<dbReference type="GO" id="GO:0005506">
    <property type="term" value="F:iron ion binding"/>
    <property type="evidence" value="ECO:0007669"/>
    <property type="project" value="InterPro"/>
</dbReference>
<dbReference type="CDD" id="cd11063">
    <property type="entry name" value="CYP52"/>
    <property type="match status" value="1"/>
</dbReference>
<dbReference type="InterPro" id="IPR002401">
    <property type="entry name" value="Cyt_P450_E_grp-I"/>
</dbReference>
<evidence type="ECO:0000256" key="7">
    <source>
        <dbReference type="PIRSR" id="PIRSR602401-1"/>
    </source>
</evidence>
<dbReference type="PANTHER" id="PTHR24287">
    <property type="entry name" value="P450, PUTATIVE (EUROFUNG)-RELATED"/>
    <property type="match status" value="1"/>
</dbReference>
<protein>
    <recommendedName>
        <fullName evidence="11">Cytochrome P450 52A13</fullName>
    </recommendedName>
</protein>
<gene>
    <name evidence="9" type="ORF">PV09_03537</name>
</gene>
<evidence type="ECO:0000313" key="9">
    <source>
        <dbReference type="EMBL" id="KIW05674.1"/>
    </source>
</evidence>
<evidence type="ECO:0000256" key="5">
    <source>
        <dbReference type="ARBA" id="ARBA00023004"/>
    </source>
</evidence>
<evidence type="ECO:0000256" key="8">
    <source>
        <dbReference type="RuleBase" id="RU000461"/>
    </source>
</evidence>
<dbReference type="Gene3D" id="1.10.630.10">
    <property type="entry name" value="Cytochrome P450"/>
    <property type="match status" value="1"/>
</dbReference>
<dbReference type="FunCoup" id="A0A0D2B2Y2">
    <property type="interactions" value="1452"/>
</dbReference>
<dbReference type="InterPro" id="IPR047146">
    <property type="entry name" value="Cyt_P450_E_CYP52_fungi"/>
</dbReference>
<comment type="cofactor">
    <cofactor evidence="1 7">
        <name>heme</name>
        <dbReference type="ChEBI" id="CHEBI:30413"/>
    </cofactor>
</comment>
<dbReference type="InterPro" id="IPR001128">
    <property type="entry name" value="Cyt_P450"/>
</dbReference>
<evidence type="ECO:0000256" key="6">
    <source>
        <dbReference type="ARBA" id="ARBA00023033"/>
    </source>
</evidence>
<dbReference type="PRINTS" id="PR00385">
    <property type="entry name" value="P450"/>
</dbReference>
<dbReference type="VEuPathDB" id="FungiDB:PV09_03537"/>
<keyword evidence="5 7" id="KW-0408">Iron</keyword>
<dbReference type="EMBL" id="KN847537">
    <property type="protein sequence ID" value="KIW05674.1"/>
    <property type="molecule type" value="Genomic_DNA"/>
</dbReference>
<dbReference type="PANTHER" id="PTHR24287:SF5">
    <property type="entry name" value="P450, PUTATIVE (EUROFUNG)-RELATED"/>
    <property type="match status" value="1"/>
</dbReference>
<dbReference type="SUPFAM" id="SSF48264">
    <property type="entry name" value="Cytochrome P450"/>
    <property type="match status" value="1"/>
</dbReference>
<dbReference type="AlphaFoldDB" id="A0A0D2B2Y2"/>
<evidence type="ECO:0000256" key="2">
    <source>
        <dbReference type="ARBA" id="ARBA00010617"/>
    </source>
</evidence>
<dbReference type="Pfam" id="PF00067">
    <property type="entry name" value="p450"/>
    <property type="match status" value="1"/>
</dbReference>
<dbReference type="STRING" id="253628.A0A0D2B2Y2"/>
<organism evidence="9 10">
    <name type="scientific">Verruconis gallopava</name>
    <dbReference type="NCBI Taxonomy" id="253628"/>
    <lineage>
        <taxon>Eukaryota</taxon>
        <taxon>Fungi</taxon>
        <taxon>Dikarya</taxon>
        <taxon>Ascomycota</taxon>
        <taxon>Pezizomycotina</taxon>
        <taxon>Dothideomycetes</taxon>
        <taxon>Pleosporomycetidae</taxon>
        <taxon>Venturiales</taxon>
        <taxon>Sympoventuriaceae</taxon>
        <taxon>Verruconis</taxon>
    </lineage>
</organism>
<evidence type="ECO:0000256" key="3">
    <source>
        <dbReference type="ARBA" id="ARBA00022723"/>
    </source>
</evidence>
<dbReference type="Proteomes" id="UP000053259">
    <property type="component" value="Unassembled WGS sequence"/>
</dbReference>
<keyword evidence="10" id="KW-1185">Reference proteome</keyword>
<dbReference type="OrthoDB" id="1470350at2759"/>
<evidence type="ECO:0000256" key="4">
    <source>
        <dbReference type="ARBA" id="ARBA00023002"/>
    </source>
</evidence>
<dbReference type="InParanoid" id="A0A0D2B2Y2"/>
<dbReference type="InterPro" id="IPR036396">
    <property type="entry name" value="Cyt_P450_sf"/>
</dbReference>
<comment type="similarity">
    <text evidence="2 8">Belongs to the cytochrome P450 family.</text>
</comment>
<evidence type="ECO:0000313" key="10">
    <source>
        <dbReference type="Proteomes" id="UP000053259"/>
    </source>
</evidence>
<dbReference type="GO" id="GO:0004497">
    <property type="term" value="F:monooxygenase activity"/>
    <property type="evidence" value="ECO:0007669"/>
    <property type="project" value="UniProtKB-KW"/>
</dbReference>